<organism evidence="2 3">
    <name type="scientific">Paenarthrobacter ilicis</name>
    <dbReference type="NCBI Taxonomy" id="43665"/>
    <lineage>
        <taxon>Bacteria</taxon>
        <taxon>Bacillati</taxon>
        <taxon>Actinomycetota</taxon>
        <taxon>Actinomycetes</taxon>
        <taxon>Micrococcales</taxon>
        <taxon>Micrococcaceae</taxon>
        <taxon>Paenarthrobacter</taxon>
    </lineage>
</organism>
<protein>
    <submittedName>
        <fullName evidence="2">Protein-tyrosine phosphatase</fullName>
        <ecNumber evidence="2">3.1.3.48</ecNumber>
    </submittedName>
</protein>
<dbReference type="PROSITE" id="PS50056">
    <property type="entry name" value="TYR_PHOSPHATASE_2"/>
    <property type="match status" value="1"/>
</dbReference>
<dbReference type="Proteomes" id="UP000802392">
    <property type="component" value="Unassembled WGS sequence"/>
</dbReference>
<name>A0ABX0TG30_9MICC</name>
<dbReference type="SUPFAM" id="SSF52799">
    <property type="entry name" value="(Phosphotyrosine protein) phosphatases II"/>
    <property type="match status" value="1"/>
</dbReference>
<dbReference type="Gene3D" id="3.90.190.10">
    <property type="entry name" value="Protein tyrosine phosphatase superfamily"/>
    <property type="match status" value="1"/>
</dbReference>
<dbReference type="InterPro" id="IPR000387">
    <property type="entry name" value="Tyr_Pase_dom"/>
</dbReference>
<dbReference type="InterPro" id="IPR029021">
    <property type="entry name" value="Prot-tyrosine_phosphatase-like"/>
</dbReference>
<reference evidence="2 3" key="1">
    <citation type="submission" date="2020-03" db="EMBL/GenBank/DDBJ databases">
        <title>Genomic Encyclopedia of Type Strains, Phase III (KMG-III): the genomes of soil and plant-associated and newly described type strains.</title>
        <authorList>
            <person name="Whitman W."/>
        </authorList>
    </citation>
    <scope>NUCLEOTIDE SEQUENCE [LARGE SCALE GENOMIC DNA]</scope>
    <source>
        <strain evidence="2 3">CECT 4207</strain>
    </source>
</reference>
<keyword evidence="3" id="KW-1185">Reference proteome</keyword>
<evidence type="ECO:0000313" key="2">
    <source>
        <dbReference type="EMBL" id="NIJ01478.1"/>
    </source>
</evidence>
<dbReference type="Pfam" id="PF13350">
    <property type="entry name" value="Y_phosphatase3"/>
    <property type="match status" value="1"/>
</dbReference>
<comment type="caution">
    <text evidence="2">The sequence shown here is derived from an EMBL/GenBank/DDBJ whole genome shotgun (WGS) entry which is preliminary data.</text>
</comment>
<dbReference type="EC" id="3.1.3.48" evidence="2"/>
<dbReference type="PROSITE" id="PS00383">
    <property type="entry name" value="TYR_PHOSPHATASE_1"/>
    <property type="match status" value="1"/>
</dbReference>
<dbReference type="RefSeq" id="WP_167265263.1">
    <property type="nucleotide sequence ID" value="NZ_BAAAVO010000013.1"/>
</dbReference>
<feature type="domain" description="Tyrosine specific protein phosphatases" evidence="1">
    <location>
        <begin position="119"/>
        <end position="174"/>
    </location>
</feature>
<dbReference type="InterPro" id="IPR016130">
    <property type="entry name" value="Tyr_Pase_AS"/>
</dbReference>
<dbReference type="GO" id="GO:0004725">
    <property type="term" value="F:protein tyrosine phosphatase activity"/>
    <property type="evidence" value="ECO:0007669"/>
    <property type="project" value="UniProtKB-EC"/>
</dbReference>
<keyword evidence="2" id="KW-0378">Hydrolase</keyword>
<gene>
    <name evidence="2" type="ORF">FHR86_001799</name>
</gene>
<evidence type="ECO:0000313" key="3">
    <source>
        <dbReference type="Proteomes" id="UP000802392"/>
    </source>
</evidence>
<proteinExistence type="predicted"/>
<dbReference type="EMBL" id="JAAOZD010000003">
    <property type="protein sequence ID" value="NIJ01478.1"/>
    <property type="molecule type" value="Genomic_DNA"/>
</dbReference>
<sequence>MAVLNLRPLAGGRILRGSQPFGLDAAATSGFLSGHGIQAIVDLRSELERSLVPWLVTDPGRTTGTGQAAVDGPGITAADGGSAPAAVVPPAVELILNPLDPTTVAGSLQSVRTAEDLGELYLDWVRMRPEWVATALRPAARGKRTLIHCSLGKDRTGVVSAIAMLASGGNEDQVVADYAATTPNLPEVLKVMAETWRLSVPSAREEFFSPDLMILQSPETAMRHFLAGFAGEFKDAGSFLRDAGLTAADVANLRLH</sequence>
<dbReference type="InterPro" id="IPR026893">
    <property type="entry name" value="Tyr/Ser_Pase_IphP-type"/>
</dbReference>
<accession>A0ABX0TG30</accession>
<evidence type="ECO:0000259" key="1">
    <source>
        <dbReference type="PROSITE" id="PS50056"/>
    </source>
</evidence>